<comment type="caution">
    <text evidence="2">The sequence shown here is derived from an EMBL/GenBank/DDBJ whole genome shotgun (WGS) entry which is preliminary data.</text>
</comment>
<dbReference type="CDD" id="cd18186">
    <property type="entry name" value="BTB_POZ_ZBTB_KLHL-like"/>
    <property type="match status" value="1"/>
</dbReference>
<dbReference type="Pfam" id="PF00651">
    <property type="entry name" value="BTB"/>
    <property type="match status" value="1"/>
</dbReference>
<dbReference type="AlphaFoldDB" id="A0A9P7SG83"/>
<dbReference type="Gene3D" id="3.30.710.10">
    <property type="entry name" value="Potassium Channel Kv1.1, Chain A"/>
    <property type="match status" value="1"/>
</dbReference>
<dbReference type="InterPro" id="IPR000210">
    <property type="entry name" value="BTB/POZ_dom"/>
</dbReference>
<dbReference type="PANTHER" id="PTHR47843">
    <property type="entry name" value="BTB DOMAIN-CONTAINING PROTEIN-RELATED"/>
    <property type="match status" value="1"/>
</dbReference>
<gene>
    <name evidence="2" type="ORF">E4U60_003933</name>
</gene>
<dbReference type="PROSITE" id="PS50097">
    <property type="entry name" value="BTB"/>
    <property type="match status" value="1"/>
</dbReference>
<reference evidence="2 3" key="1">
    <citation type="journal article" date="2020" name="bioRxiv">
        <title>Whole genome comparisons of ergot fungi reveals the divergence and evolution of species within the genus Claviceps are the result of varying mechanisms driving genome evolution and host range expansion.</title>
        <authorList>
            <person name="Wyka S.A."/>
            <person name="Mondo S.J."/>
            <person name="Liu M."/>
            <person name="Dettman J."/>
            <person name="Nalam V."/>
            <person name="Broders K.D."/>
        </authorList>
    </citation>
    <scope>NUCLEOTIDE SEQUENCE [LARGE SCALE GENOMIC DNA]</scope>
    <source>
        <strain evidence="2 3">CCC 1485</strain>
    </source>
</reference>
<dbReference type="PANTHER" id="PTHR47843:SF5">
    <property type="entry name" value="BTB_POZ DOMAIN PROTEIN"/>
    <property type="match status" value="1"/>
</dbReference>
<dbReference type="InterPro" id="IPR011333">
    <property type="entry name" value="SKP1/BTB/POZ_sf"/>
</dbReference>
<dbReference type="EMBL" id="SRPO01000313">
    <property type="protein sequence ID" value="KAG5934349.1"/>
    <property type="molecule type" value="Genomic_DNA"/>
</dbReference>
<dbReference type="Proteomes" id="UP000706124">
    <property type="component" value="Unassembled WGS sequence"/>
</dbReference>
<evidence type="ECO:0000259" key="1">
    <source>
        <dbReference type="PROSITE" id="PS50097"/>
    </source>
</evidence>
<dbReference type="SMART" id="SM00225">
    <property type="entry name" value="BTB"/>
    <property type="match status" value="1"/>
</dbReference>
<proteinExistence type="predicted"/>
<sequence>MYRTFAKLHVQKNVENVLKAIAKDRRDKAFCDLEIVCGETRFEVHRVVVCFYSSVIRAACLGPWKEGACGVYKIKDCPDALVERMLDYIYTGDYDELSSKGPAEVGQEPLQKVAKLQPAPHMMLHAKMMKLGDMYLIEELVQFACQRFMKLLTSETTKNILVDIIPEIYAFQSNSANGIRNSVVGLMRERLAQLPLAADVDGPLGDVMRGVPEFTRDLLKSYVDAPILGHCVNCGNDKTVPLAPLQFKCLLCGKGGALELGCKR</sequence>
<dbReference type="SUPFAM" id="SSF54695">
    <property type="entry name" value="POZ domain"/>
    <property type="match status" value="1"/>
</dbReference>
<evidence type="ECO:0000313" key="2">
    <source>
        <dbReference type="EMBL" id="KAG5934349.1"/>
    </source>
</evidence>
<dbReference type="OrthoDB" id="6359816at2759"/>
<feature type="domain" description="BTB" evidence="1">
    <location>
        <begin position="31"/>
        <end position="98"/>
    </location>
</feature>
<name>A0A9P7SG83_9HYPO</name>
<accession>A0A9P7SG83</accession>
<keyword evidence="3" id="KW-1185">Reference proteome</keyword>
<protein>
    <recommendedName>
        <fullName evidence="1">BTB domain-containing protein</fullName>
    </recommendedName>
</protein>
<organism evidence="2 3">
    <name type="scientific">Claviceps pazoutovae</name>
    <dbReference type="NCBI Taxonomy" id="1649127"/>
    <lineage>
        <taxon>Eukaryota</taxon>
        <taxon>Fungi</taxon>
        <taxon>Dikarya</taxon>
        <taxon>Ascomycota</taxon>
        <taxon>Pezizomycotina</taxon>
        <taxon>Sordariomycetes</taxon>
        <taxon>Hypocreomycetidae</taxon>
        <taxon>Hypocreales</taxon>
        <taxon>Clavicipitaceae</taxon>
        <taxon>Claviceps</taxon>
    </lineage>
</organism>
<evidence type="ECO:0000313" key="3">
    <source>
        <dbReference type="Proteomes" id="UP000706124"/>
    </source>
</evidence>